<feature type="transmembrane region" description="Helical" evidence="14">
    <location>
        <begin position="186"/>
        <end position="207"/>
    </location>
</feature>
<keyword evidence="3 12" id="KW-0813">Transport</keyword>
<evidence type="ECO:0000313" key="16">
    <source>
        <dbReference type="Proteomes" id="UP000264036"/>
    </source>
</evidence>
<dbReference type="PANTHER" id="PTHR32024:SF2">
    <property type="entry name" value="TRK SYSTEM POTASSIUM UPTAKE PROTEIN TRKG-RELATED"/>
    <property type="match status" value="1"/>
</dbReference>
<protein>
    <recommendedName>
        <fullName evidence="12">Trk system potassium uptake protein</fullName>
    </recommendedName>
</protein>
<feature type="binding site" evidence="13">
    <location>
        <position position="116"/>
    </location>
    <ligand>
        <name>K(+)</name>
        <dbReference type="ChEBI" id="CHEBI:29103"/>
    </ligand>
</feature>
<accession>A0A356LJX4</accession>
<evidence type="ECO:0000256" key="10">
    <source>
        <dbReference type="ARBA" id="ARBA00023065"/>
    </source>
</evidence>
<dbReference type="GO" id="GO:0046872">
    <property type="term" value="F:metal ion binding"/>
    <property type="evidence" value="ECO:0007669"/>
    <property type="project" value="UniProtKB-KW"/>
</dbReference>
<feature type="transmembrane region" description="Helical" evidence="14">
    <location>
        <begin position="70"/>
        <end position="91"/>
    </location>
</feature>
<evidence type="ECO:0000256" key="13">
    <source>
        <dbReference type="PIRSR" id="PIRSR006247-1"/>
    </source>
</evidence>
<feature type="binding site" evidence="13">
    <location>
        <position position="439"/>
    </location>
    <ligand>
        <name>K(+)</name>
        <dbReference type="ChEBI" id="CHEBI:29103"/>
    </ligand>
</feature>
<feature type="transmembrane region" description="Helical" evidence="14">
    <location>
        <begin position="459"/>
        <end position="482"/>
    </location>
</feature>
<name>A0A356LJX4_9BURK</name>
<evidence type="ECO:0000256" key="12">
    <source>
        <dbReference type="PIRNR" id="PIRNR006247"/>
    </source>
</evidence>
<sequence>MRNILNVLHALSLTMLGFSTVLLFPLAVSLYFEDGAHNAFLISLGISLGISAVLWKLTSSSKAELNARNGLLLVSLVWLVFPLIASLPFVIDASIEGYSLSFTHAYYEAMSGITTTGGSVLNNISALPPSVNIWRVTLIWVGGMGILVLAVAVMPLLGVGGYQIMRGEIPGPMKEEKLTPRIAGTAKALYTIYISISTLCVISYRLAGLSWFDAWCHAASTMALGGFSIYDDGFLHYDSPMVDAVACVFMVLAGISFATHYNVLRHRNLRYYITCPQTKVFVGIMVLGGLGVSVWLYFDGIYPSMLEALRFGMFNTISLATTTGFANADYLHWPVLLPVLMLMLGSFSSSAGSTGGGIKLIRVIVIFKQIGAELRKVLHPHAVCPVKLHRRIVPPAIISSIMVFVLVFVIMNVVLTGVMVVSGLDFTTASSAVFASLSNIGPGLGAVGPMSNYSGLSDFQIWVCTFAMLIGRLEFFTVLVLFTPGFWKK</sequence>
<evidence type="ECO:0000256" key="9">
    <source>
        <dbReference type="ARBA" id="ARBA00022989"/>
    </source>
</evidence>
<dbReference type="InterPro" id="IPR004772">
    <property type="entry name" value="TrkH"/>
</dbReference>
<keyword evidence="13" id="KW-0479">Metal-binding</keyword>
<feature type="binding site" evidence="13">
    <location>
        <position position="322"/>
    </location>
    <ligand>
        <name>K(+)</name>
        <dbReference type="ChEBI" id="CHEBI:29103"/>
    </ligand>
</feature>
<feature type="transmembrane region" description="Helical" evidence="14">
    <location>
        <begin position="138"/>
        <end position="165"/>
    </location>
</feature>
<keyword evidence="10 12" id="KW-0406">Ion transport</keyword>
<comment type="caution">
    <text evidence="15">The sequence shown here is derived from an EMBL/GenBank/DDBJ whole genome shotgun (WGS) entry which is preliminary data.</text>
</comment>
<evidence type="ECO:0000256" key="3">
    <source>
        <dbReference type="ARBA" id="ARBA00022448"/>
    </source>
</evidence>
<feature type="transmembrane region" description="Helical" evidence="14">
    <location>
        <begin position="331"/>
        <end position="352"/>
    </location>
</feature>
<feature type="transmembrane region" description="Helical" evidence="14">
    <location>
        <begin position="7"/>
        <end position="32"/>
    </location>
</feature>
<evidence type="ECO:0000256" key="5">
    <source>
        <dbReference type="ARBA" id="ARBA00022519"/>
    </source>
</evidence>
<comment type="similarity">
    <text evidence="2 12">Belongs to the TrkH potassium transport family.</text>
</comment>
<evidence type="ECO:0000256" key="4">
    <source>
        <dbReference type="ARBA" id="ARBA00022475"/>
    </source>
</evidence>
<gene>
    <name evidence="15" type="ORF">DD666_17950</name>
</gene>
<keyword evidence="8 12" id="KW-0630">Potassium</keyword>
<feature type="binding site" evidence="13">
    <location>
        <position position="225"/>
    </location>
    <ligand>
        <name>K(+)</name>
        <dbReference type="ChEBI" id="CHEBI:29103"/>
    </ligand>
</feature>
<evidence type="ECO:0000256" key="14">
    <source>
        <dbReference type="SAM" id="Phobius"/>
    </source>
</evidence>
<keyword evidence="6 12" id="KW-0633">Potassium transport</keyword>
<keyword evidence="4 12" id="KW-1003">Cell membrane</keyword>
<dbReference type="Pfam" id="PF02386">
    <property type="entry name" value="TrkH"/>
    <property type="match status" value="1"/>
</dbReference>
<feature type="transmembrane region" description="Helical" evidence="14">
    <location>
        <begin position="397"/>
        <end position="421"/>
    </location>
</feature>
<evidence type="ECO:0000256" key="7">
    <source>
        <dbReference type="ARBA" id="ARBA00022692"/>
    </source>
</evidence>
<feature type="binding site" evidence="13">
    <location>
        <position position="323"/>
    </location>
    <ligand>
        <name>K(+)</name>
        <dbReference type="ChEBI" id="CHEBI:29103"/>
    </ligand>
</feature>
<reference evidence="15 16" key="1">
    <citation type="journal article" date="2018" name="Nat. Biotechnol.">
        <title>A standardized bacterial taxonomy based on genome phylogeny substantially revises the tree of life.</title>
        <authorList>
            <person name="Parks D.H."/>
            <person name="Chuvochina M."/>
            <person name="Waite D.W."/>
            <person name="Rinke C."/>
            <person name="Skarshewski A."/>
            <person name="Chaumeil P.A."/>
            <person name="Hugenholtz P."/>
        </authorList>
    </citation>
    <scope>NUCLEOTIDE SEQUENCE [LARGE SCALE GENOMIC DNA]</scope>
    <source>
        <strain evidence="15">UBA10707</strain>
    </source>
</reference>
<evidence type="ECO:0000256" key="11">
    <source>
        <dbReference type="ARBA" id="ARBA00023136"/>
    </source>
</evidence>
<dbReference type="PANTHER" id="PTHR32024">
    <property type="entry name" value="TRK SYSTEM POTASSIUM UPTAKE PROTEIN TRKG-RELATED"/>
    <property type="match status" value="1"/>
</dbReference>
<evidence type="ECO:0000256" key="6">
    <source>
        <dbReference type="ARBA" id="ARBA00022538"/>
    </source>
</evidence>
<dbReference type="EMBL" id="DOEK01000037">
    <property type="protein sequence ID" value="HBP31277.1"/>
    <property type="molecule type" value="Genomic_DNA"/>
</dbReference>
<comment type="subcellular location">
    <subcellularLocation>
        <location evidence="1 12">Cell inner membrane</location>
        <topology evidence="1 12">Multi-pass membrane protein</topology>
    </subcellularLocation>
</comment>
<evidence type="ECO:0000256" key="8">
    <source>
        <dbReference type="ARBA" id="ARBA00022958"/>
    </source>
</evidence>
<dbReference type="InterPro" id="IPR003445">
    <property type="entry name" value="Cat_transpt"/>
</dbReference>
<dbReference type="GO" id="GO:0005886">
    <property type="term" value="C:plasma membrane"/>
    <property type="evidence" value="ECO:0007669"/>
    <property type="project" value="UniProtKB-SubCell"/>
</dbReference>
<feature type="binding site" evidence="13">
    <location>
        <position position="224"/>
    </location>
    <ligand>
        <name>K(+)</name>
        <dbReference type="ChEBI" id="CHEBI:29103"/>
    </ligand>
</feature>
<evidence type="ECO:0000256" key="1">
    <source>
        <dbReference type="ARBA" id="ARBA00004429"/>
    </source>
</evidence>
<keyword evidence="5 12" id="KW-0997">Cell inner membrane</keyword>
<feature type="transmembrane region" description="Helical" evidence="14">
    <location>
        <begin position="38"/>
        <end position="58"/>
    </location>
</feature>
<dbReference type="PIRSF" id="PIRSF006247">
    <property type="entry name" value="TrkH"/>
    <property type="match status" value="1"/>
</dbReference>
<organism evidence="15 16">
    <name type="scientific">Advenella kashmirensis</name>
    <dbReference type="NCBI Taxonomy" id="310575"/>
    <lineage>
        <taxon>Bacteria</taxon>
        <taxon>Pseudomonadati</taxon>
        <taxon>Pseudomonadota</taxon>
        <taxon>Betaproteobacteria</taxon>
        <taxon>Burkholderiales</taxon>
        <taxon>Alcaligenaceae</taxon>
    </lineage>
</organism>
<keyword evidence="11 12" id="KW-0472">Membrane</keyword>
<evidence type="ECO:0000313" key="15">
    <source>
        <dbReference type="EMBL" id="HBP31277.1"/>
    </source>
</evidence>
<feature type="binding site" evidence="13">
    <location>
        <position position="115"/>
    </location>
    <ligand>
        <name>K(+)</name>
        <dbReference type="ChEBI" id="CHEBI:29103"/>
    </ligand>
</feature>
<proteinExistence type="inferred from homology"/>
<keyword evidence="9 14" id="KW-1133">Transmembrane helix</keyword>
<dbReference type="AlphaFoldDB" id="A0A356LJX4"/>
<comment type="function">
    <text evidence="12">Low-affinity potassium transport system. Interacts with Trk system potassium uptake protein TrkA.</text>
</comment>
<dbReference type="GO" id="GO:0015379">
    <property type="term" value="F:potassium:chloride symporter activity"/>
    <property type="evidence" value="ECO:0007669"/>
    <property type="project" value="InterPro"/>
</dbReference>
<feature type="transmembrane region" description="Helical" evidence="14">
    <location>
        <begin position="280"/>
        <end position="298"/>
    </location>
</feature>
<keyword evidence="7 14" id="KW-0812">Transmembrane</keyword>
<evidence type="ECO:0000256" key="2">
    <source>
        <dbReference type="ARBA" id="ARBA00009137"/>
    </source>
</evidence>
<feature type="transmembrane region" description="Helical" evidence="14">
    <location>
        <begin position="241"/>
        <end position="259"/>
    </location>
</feature>
<dbReference type="Proteomes" id="UP000264036">
    <property type="component" value="Unassembled WGS sequence"/>
</dbReference>